<dbReference type="EMBL" id="CP060779">
    <property type="protein sequence ID" value="QQK47691.1"/>
    <property type="molecule type" value="Genomic_DNA"/>
</dbReference>
<protein>
    <submittedName>
        <fullName evidence="2">Uncharacterized protein</fullName>
    </submittedName>
</protein>
<keyword evidence="1" id="KW-0472">Membrane</keyword>
<keyword evidence="1" id="KW-1133">Transmembrane helix</keyword>
<proteinExistence type="predicted"/>
<keyword evidence="1" id="KW-0812">Transmembrane</keyword>
<gene>
    <name evidence="2" type="ORF">Pdw03_5326</name>
</gene>
<name>A0A7T7BQ24_PENDI</name>
<accession>A0A7T7BQ24</accession>
<evidence type="ECO:0000313" key="2">
    <source>
        <dbReference type="EMBL" id="QQK47691.1"/>
    </source>
</evidence>
<feature type="transmembrane region" description="Helical" evidence="1">
    <location>
        <begin position="45"/>
        <end position="64"/>
    </location>
</feature>
<dbReference type="RefSeq" id="XP_065957968.1">
    <property type="nucleotide sequence ID" value="XM_066101028.1"/>
</dbReference>
<evidence type="ECO:0000256" key="1">
    <source>
        <dbReference type="SAM" id="Phobius"/>
    </source>
</evidence>
<dbReference type="GeneID" id="90952727"/>
<reference evidence="2 3" key="1">
    <citation type="submission" date="2020-08" db="EMBL/GenBank/DDBJ databases">
        <title>The completed genome sequence of the pathogenic ascomycete fungus Penicillium digitatum.</title>
        <authorList>
            <person name="Wang M."/>
        </authorList>
    </citation>
    <scope>NUCLEOTIDE SEQUENCE [LARGE SCALE GENOMIC DNA]</scope>
    <source>
        <strain evidence="2 3">PdW03</strain>
    </source>
</reference>
<sequence length="92" mass="10053">MANPRGRMLDFQQHVADPAAKHLKAAYGSSGAFGLSVLMLRQGSIILMLISTIFALTLCIGFRLELEPQIRIRIVTFTASQGIDTSTYKVAI</sequence>
<organism evidence="2 3">
    <name type="scientific">Penicillium digitatum</name>
    <name type="common">Green mold</name>
    <dbReference type="NCBI Taxonomy" id="36651"/>
    <lineage>
        <taxon>Eukaryota</taxon>
        <taxon>Fungi</taxon>
        <taxon>Dikarya</taxon>
        <taxon>Ascomycota</taxon>
        <taxon>Pezizomycotina</taxon>
        <taxon>Eurotiomycetes</taxon>
        <taxon>Eurotiomycetidae</taxon>
        <taxon>Eurotiales</taxon>
        <taxon>Aspergillaceae</taxon>
        <taxon>Penicillium</taxon>
    </lineage>
</organism>
<dbReference type="AlphaFoldDB" id="A0A7T7BQ24"/>
<evidence type="ECO:0000313" key="3">
    <source>
        <dbReference type="Proteomes" id="UP000595662"/>
    </source>
</evidence>
<dbReference type="Proteomes" id="UP000595662">
    <property type="component" value="Chromosome 6"/>
</dbReference>